<gene>
    <name evidence="2" type="ORF">NDU88_002706</name>
</gene>
<name>A0AAV7LQ02_PLEWA</name>
<dbReference type="EMBL" id="JANPWB010000015">
    <property type="protein sequence ID" value="KAJ1089555.1"/>
    <property type="molecule type" value="Genomic_DNA"/>
</dbReference>
<comment type="caution">
    <text evidence="2">The sequence shown here is derived from an EMBL/GenBank/DDBJ whole genome shotgun (WGS) entry which is preliminary data.</text>
</comment>
<dbReference type="Proteomes" id="UP001066276">
    <property type="component" value="Chromosome 11"/>
</dbReference>
<feature type="compositionally biased region" description="Basic and acidic residues" evidence="1">
    <location>
        <begin position="24"/>
        <end position="33"/>
    </location>
</feature>
<reference evidence="2" key="1">
    <citation type="journal article" date="2022" name="bioRxiv">
        <title>Sequencing and chromosome-scale assembly of the giantPleurodeles waltlgenome.</title>
        <authorList>
            <person name="Brown T."/>
            <person name="Elewa A."/>
            <person name="Iarovenko S."/>
            <person name="Subramanian E."/>
            <person name="Araus A.J."/>
            <person name="Petzold A."/>
            <person name="Susuki M."/>
            <person name="Suzuki K.-i.T."/>
            <person name="Hayashi T."/>
            <person name="Toyoda A."/>
            <person name="Oliveira C."/>
            <person name="Osipova E."/>
            <person name="Leigh N.D."/>
            <person name="Simon A."/>
            <person name="Yun M.H."/>
        </authorList>
    </citation>
    <scope>NUCLEOTIDE SEQUENCE</scope>
    <source>
        <strain evidence="2">20211129_DDA</strain>
        <tissue evidence="2">Liver</tissue>
    </source>
</reference>
<feature type="non-terminal residue" evidence="2">
    <location>
        <position position="1"/>
    </location>
</feature>
<evidence type="ECO:0000313" key="3">
    <source>
        <dbReference type="Proteomes" id="UP001066276"/>
    </source>
</evidence>
<keyword evidence="3" id="KW-1185">Reference proteome</keyword>
<evidence type="ECO:0000313" key="2">
    <source>
        <dbReference type="EMBL" id="KAJ1089555.1"/>
    </source>
</evidence>
<accession>A0AAV7LQ02</accession>
<organism evidence="2 3">
    <name type="scientific">Pleurodeles waltl</name>
    <name type="common">Iberian ribbed newt</name>
    <dbReference type="NCBI Taxonomy" id="8319"/>
    <lineage>
        <taxon>Eukaryota</taxon>
        <taxon>Metazoa</taxon>
        <taxon>Chordata</taxon>
        <taxon>Craniata</taxon>
        <taxon>Vertebrata</taxon>
        <taxon>Euteleostomi</taxon>
        <taxon>Amphibia</taxon>
        <taxon>Batrachia</taxon>
        <taxon>Caudata</taxon>
        <taxon>Salamandroidea</taxon>
        <taxon>Salamandridae</taxon>
        <taxon>Pleurodelinae</taxon>
        <taxon>Pleurodeles</taxon>
    </lineage>
</organism>
<protein>
    <submittedName>
        <fullName evidence="2">Uncharacterized protein</fullName>
    </submittedName>
</protein>
<proteinExistence type="predicted"/>
<feature type="non-terminal residue" evidence="2">
    <location>
        <position position="111"/>
    </location>
</feature>
<evidence type="ECO:0000256" key="1">
    <source>
        <dbReference type="SAM" id="MobiDB-lite"/>
    </source>
</evidence>
<feature type="region of interest" description="Disordered" evidence="1">
    <location>
        <begin position="1"/>
        <end position="33"/>
    </location>
</feature>
<dbReference type="AlphaFoldDB" id="A0AAV7LQ02"/>
<sequence>QIEDTAAAERCPSSGRRLSSTQGRQEDPACGAEKELSSVVSTLEAHDSSCTRAYDNTRRTLVYTEHSSQLHVQPSPWRKTLSGAEVEHAVEKHGEDLQFRFHGGVLLSVYD</sequence>